<evidence type="ECO:0000256" key="5">
    <source>
        <dbReference type="ARBA" id="ARBA00022741"/>
    </source>
</evidence>
<name>A0A6J2U8B0_DROLE</name>
<evidence type="ECO:0000256" key="2">
    <source>
        <dbReference type="ARBA" id="ARBA00022490"/>
    </source>
</evidence>
<dbReference type="OrthoDB" id="3176171at2759"/>
<dbReference type="GO" id="GO:0005828">
    <property type="term" value="C:kinetochore microtubule"/>
    <property type="evidence" value="ECO:0007669"/>
    <property type="project" value="UniProtKB-ARBA"/>
</dbReference>
<feature type="domain" description="Kinesin motor" evidence="18">
    <location>
        <begin position="238"/>
        <end position="572"/>
    </location>
</feature>
<dbReference type="RefSeq" id="XP_030383407.1">
    <property type="nucleotide sequence ID" value="XM_030527547.1"/>
</dbReference>
<evidence type="ECO:0000313" key="19">
    <source>
        <dbReference type="Proteomes" id="UP000504634"/>
    </source>
</evidence>
<dbReference type="InterPro" id="IPR001752">
    <property type="entry name" value="Kinesin_motor_dom"/>
</dbReference>
<evidence type="ECO:0000256" key="3">
    <source>
        <dbReference type="ARBA" id="ARBA00022618"/>
    </source>
</evidence>
<evidence type="ECO:0000256" key="7">
    <source>
        <dbReference type="ARBA" id="ARBA00022829"/>
    </source>
</evidence>
<evidence type="ECO:0000256" key="14">
    <source>
        <dbReference type="PROSITE-ProRule" id="PRU00283"/>
    </source>
</evidence>
<reference evidence="20" key="1">
    <citation type="submission" date="2025-08" db="UniProtKB">
        <authorList>
            <consortium name="RefSeq"/>
        </authorList>
    </citation>
    <scope>IDENTIFICATION</scope>
    <source>
        <strain evidence="20">11010-0011.00</strain>
        <tissue evidence="20">Whole body</tissue>
    </source>
</reference>
<keyword evidence="3" id="KW-0132">Cell division</keyword>
<sequence length="719" mass="79878">MDVLSINQEVFIQRSDGRIHKACIIKLDGGVNNVITVEWSEGSTVRGKELPLSAVVQMNPELFQQSNSAHPSHSSKAFHPQPVTTSSPASNTINGRSDDPGIRDQPNSYVKTAATELPFPEADIPLTIHRLAGPTNSNINTRARSPQCIAEPRKRPMPSEPEIQNSGRPDIVQVIDQMRERREKRRELQALARQQREQIKNADPDNPNWEIARMIRMHQRQMVFDPLLGPGQPLKQHQIMVCVRKRPLNRKEVAEKEQDVISVPTKDVLVVHEPKKQVDLTKFLENHKFRFDYTFNELCSNATVYEYTARPLVKHIFDGGMATCFAYGQTGSGKTHTMGGEFTGKQQNCRDGIYAMTASDVFAHLLIPRYAQLGLRVTCSFFEIYGMRVSDLLVPGKPQLRVLEDGHQQVQVVGLTEKPVENAEDVLQLIEMGHSVRTSGQTSANATSSRSHAIFQIVLRVGNKGKLHGKFSLIDLAGNERGADNCSACRRTRLEGAEINKSLLALKECIRALSRQSRHLPFRGSKLTQVLRDSFIGGRKVKTCMIAMISPGLHSCENTLNTLRYADRVKELTSQPEGKVKAATSGGRTYEMDKGTTAAQSTRISQPAAASRPNHTAPLTNNFNGSCNVWNVTNVTQALDKNNMVFLNAMTESFVEAQKQLLNSFHASEHNLSNNQSTAATSPGAPSELPIAFSFEETLACSTPFLEDNLSKIRETCHQ</sequence>
<comment type="subcellular location">
    <subcellularLocation>
        <location evidence="1">Cytoplasm</location>
        <location evidence="1">Cytoskeleton</location>
        <location evidence="1">Spindle pole</location>
    </subcellularLocation>
</comment>
<dbReference type="CDD" id="cd01367">
    <property type="entry name" value="KISc_KIF2_like"/>
    <property type="match status" value="1"/>
</dbReference>
<evidence type="ECO:0000256" key="9">
    <source>
        <dbReference type="ARBA" id="ARBA00023054"/>
    </source>
</evidence>
<keyword evidence="19" id="KW-1185">Reference proteome</keyword>
<keyword evidence="2" id="KW-0963">Cytoplasm</keyword>
<feature type="binding site" evidence="14">
    <location>
        <begin position="328"/>
        <end position="335"/>
    </location>
    <ligand>
        <name>ATP</name>
        <dbReference type="ChEBI" id="CHEBI:30616"/>
    </ligand>
</feature>
<keyword evidence="9 16" id="KW-0175">Coiled coil</keyword>
<keyword evidence="5 14" id="KW-0547">Nucleotide-binding</keyword>
<dbReference type="CTD" id="37671"/>
<dbReference type="PANTHER" id="PTHR47971:SF8">
    <property type="entry name" value="KINESIN-LIKE PROTEIN"/>
    <property type="match status" value="1"/>
</dbReference>
<dbReference type="GO" id="GO:0003777">
    <property type="term" value="F:microtubule motor activity"/>
    <property type="evidence" value="ECO:0007669"/>
    <property type="project" value="InterPro"/>
</dbReference>
<dbReference type="GO" id="GO:0051301">
    <property type="term" value="P:cell division"/>
    <property type="evidence" value="ECO:0007669"/>
    <property type="project" value="UniProtKB-KW"/>
</dbReference>
<evidence type="ECO:0000256" key="12">
    <source>
        <dbReference type="ARBA" id="ARBA00023306"/>
    </source>
</evidence>
<feature type="compositionally biased region" description="Polar residues" evidence="17">
    <location>
        <begin position="82"/>
        <end position="95"/>
    </location>
</feature>
<feature type="coiled-coil region" evidence="16">
    <location>
        <begin position="174"/>
        <end position="201"/>
    </location>
</feature>
<evidence type="ECO:0000256" key="8">
    <source>
        <dbReference type="ARBA" id="ARBA00022840"/>
    </source>
</evidence>
<evidence type="ECO:0000256" key="11">
    <source>
        <dbReference type="ARBA" id="ARBA00023212"/>
    </source>
</evidence>
<keyword evidence="6" id="KW-0498">Mitosis</keyword>
<dbReference type="GO" id="GO:0007059">
    <property type="term" value="P:chromosome segregation"/>
    <property type="evidence" value="ECO:0007669"/>
    <property type="project" value="UniProtKB-KW"/>
</dbReference>
<dbReference type="AlphaFoldDB" id="A0A6J2U8B0"/>
<gene>
    <name evidence="20" type="primary">LOC115630964</name>
</gene>
<comment type="similarity">
    <text evidence="13">Belongs to the TRAFAC class myosin-kinesin ATPase superfamily. Kinesin family. KIN-13 subfamily.</text>
</comment>
<evidence type="ECO:0000256" key="6">
    <source>
        <dbReference type="ARBA" id="ARBA00022776"/>
    </source>
</evidence>
<evidence type="ECO:0000256" key="13">
    <source>
        <dbReference type="ARBA" id="ARBA00061030"/>
    </source>
</evidence>
<evidence type="ECO:0000256" key="4">
    <source>
        <dbReference type="ARBA" id="ARBA00022701"/>
    </source>
</evidence>
<dbReference type="InterPro" id="IPR019821">
    <property type="entry name" value="Kinesin_motor_CS"/>
</dbReference>
<evidence type="ECO:0000259" key="18">
    <source>
        <dbReference type="PROSITE" id="PS50067"/>
    </source>
</evidence>
<feature type="compositionally biased region" description="Polar residues" evidence="17">
    <location>
        <begin position="65"/>
        <end position="75"/>
    </location>
</feature>
<dbReference type="GO" id="GO:0005524">
    <property type="term" value="F:ATP binding"/>
    <property type="evidence" value="ECO:0007669"/>
    <property type="project" value="UniProtKB-UniRule"/>
</dbReference>
<dbReference type="Proteomes" id="UP000504634">
    <property type="component" value="Unplaced"/>
</dbReference>
<evidence type="ECO:0000256" key="15">
    <source>
        <dbReference type="RuleBase" id="RU000394"/>
    </source>
</evidence>
<dbReference type="Pfam" id="PF22923">
    <property type="entry name" value="KIF2A-like_1st"/>
    <property type="match status" value="1"/>
</dbReference>
<feature type="region of interest" description="Disordered" evidence="17">
    <location>
        <begin position="579"/>
        <end position="617"/>
    </location>
</feature>
<accession>A0A6J2U8B0</accession>
<dbReference type="SUPFAM" id="SSF52540">
    <property type="entry name" value="P-loop containing nucleoside triphosphate hydrolases"/>
    <property type="match status" value="1"/>
</dbReference>
<keyword evidence="10 14" id="KW-0505">Motor protein</keyword>
<dbReference type="InterPro" id="IPR027640">
    <property type="entry name" value="Kinesin-like_fam"/>
</dbReference>
<dbReference type="PROSITE" id="PS00411">
    <property type="entry name" value="KINESIN_MOTOR_1"/>
    <property type="match status" value="1"/>
</dbReference>
<evidence type="ECO:0000313" key="20">
    <source>
        <dbReference type="RefSeq" id="XP_030383407.1"/>
    </source>
</evidence>
<organism evidence="19 20">
    <name type="scientific">Drosophila lebanonensis</name>
    <name type="common">Fruit fly</name>
    <name type="synonym">Scaptodrosophila lebanonensis</name>
    <dbReference type="NCBI Taxonomy" id="7225"/>
    <lineage>
        <taxon>Eukaryota</taxon>
        <taxon>Metazoa</taxon>
        <taxon>Ecdysozoa</taxon>
        <taxon>Arthropoda</taxon>
        <taxon>Hexapoda</taxon>
        <taxon>Insecta</taxon>
        <taxon>Pterygota</taxon>
        <taxon>Neoptera</taxon>
        <taxon>Endopterygota</taxon>
        <taxon>Diptera</taxon>
        <taxon>Brachycera</taxon>
        <taxon>Muscomorpha</taxon>
        <taxon>Ephydroidea</taxon>
        <taxon>Drosophilidae</taxon>
        <taxon>Scaptodrosophila</taxon>
    </lineage>
</organism>
<evidence type="ECO:0000256" key="16">
    <source>
        <dbReference type="SAM" id="Coils"/>
    </source>
</evidence>
<dbReference type="SMART" id="SM00129">
    <property type="entry name" value="KISc"/>
    <property type="match status" value="1"/>
</dbReference>
<dbReference type="Gene3D" id="3.40.850.10">
    <property type="entry name" value="Kinesin motor domain"/>
    <property type="match status" value="1"/>
</dbReference>
<dbReference type="Pfam" id="PF00225">
    <property type="entry name" value="Kinesin"/>
    <property type="match status" value="1"/>
</dbReference>
<keyword evidence="4 15" id="KW-0493">Microtubule</keyword>
<dbReference type="InterPro" id="IPR036961">
    <property type="entry name" value="Kinesin_motor_dom_sf"/>
</dbReference>
<dbReference type="GO" id="GO:0007019">
    <property type="term" value="P:microtubule depolymerization"/>
    <property type="evidence" value="ECO:0007669"/>
    <property type="project" value="TreeGrafter"/>
</dbReference>
<dbReference type="PROSITE" id="PS50067">
    <property type="entry name" value="KINESIN_MOTOR_2"/>
    <property type="match status" value="1"/>
</dbReference>
<proteinExistence type="inferred from homology"/>
<dbReference type="GO" id="GO:0000922">
    <property type="term" value="C:spindle pole"/>
    <property type="evidence" value="ECO:0007669"/>
    <property type="project" value="UniProtKB-SubCell"/>
</dbReference>
<evidence type="ECO:0000256" key="10">
    <source>
        <dbReference type="ARBA" id="ARBA00023175"/>
    </source>
</evidence>
<evidence type="ECO:0000256" key="17">
    <source>
        <dbReference type="SAM" id="MobiDB-lite"/>
    </source>
</evidence>
<dbReference type="GO" id="GO:0007018">
    <property type="term" value="P:microtubule-based movement"/>
    <property type="evidence" value="ECO:0007669"/>
    <property type="project" value="InterPro"/>
</dbReference>
<dbReference type="GeneID" id="115630964"/>
<keyword evidence="11" id="KW-0206">Cytoskeleton</keyword>
<keyword evidence="12" id="KW-0131">Cell cycle</keyword>
<dbReference type="FunFam" id="3.40.850.10:FF:000012">
    <property type="entry name" value="Kinesin-like protein"/>
    <property type="match status" value="1"/>
</dbReference>
<dbReference type="InterPro" id="IPR027417">
    <property type="entry name" value="P-loop_NTPase"/>
</dbReference>
<dbReference type="PANTHER" id="PTHR47971">
    <property type="entry name" value="KINESIN-RELATED PROTEIN 6"/>
    <property type="match status" value="1"/>
</dbReference>
<dbReference type="GO" id="GO:0008017">
    <property type="term" value="F:microtubule binding"/>
    <property type="evidence" value="ECO:0007669"/>
    <property type="project" value="InterPro"/>
</dbReference>
<keyword evidence="8 14" id="KW-0067">ATP-binding</keyword>
<evidence type="ECO:0000256" key="1">
    <source>
        <dbReference type="ARBA" id="ARBA00004647"/>
    </source>
</evidence>
<dbReference type="InterPro" id="IPR054473">
    <property type="entry name" value="KIF2A-like_N"/>
</dbReference>
<feature type="region of interest" description="Disordered" evidence="17">
    <location>
        <begin position="65"/>
        <end position="107"/>
    </location>
</feature>
<dbReference type="PRINTS" id="PR00380">
    <property type="entry name" value="KINESINHEAVY"/>
</dbReference>
<protein>
    <recommendedName>
        <fullName evidence="15">Kinesin-like protein</fullName>
    </recommendedName>
</protein>
<keyword evidence="7" id="KW-0159">Chromosome partition</keyword>